<evidence type="ECO:0000313" key="4">
    <source>
        <dbReference type="Proteomes" id="UP000184079"/>
    </source>
</evidence>
<dbReference type="SUPFAM" id="SSF56784">
    <property type="entry name" value="HAD-like"/>
    <property type="match status" value="1"/>
</dbReference>
<keyword evidence="4" id="KW-1185">Reference proteome</keyword>
<dbReference type="Gene3D" id="3.40.50.1000">
    <property type="entry name" value="HAD superfamily/HAD-like"/>
    <property type="match status" value="1"/>
</dbReference>
<dbReference type="InterPro" id="IPR050155">
    <property type="entry name" value="HAD-like_hydrolase_sf"/>
</dbReference>
<dbReference type="InterPro" id="IPR041492">
    <property type="entry name" value="HAD_2"/>
</dbReference>
<accession>A0A1M5T425</accession>
<dbReference type="SFLD" id="SFLDG01129">
    <property type="entry name" value="C1.5:_HAD__Beta-PGM__Phosphata"/>
    <property type="match status" value="1"/>
</dbReference>
<dbReference type="NCBIfam" id="TIGR01549">
    <property type="entry name" value="HAD-SF-IA-v1"/>
    <property type="match status" value="1"/>
</dbReference>
<protein>
    <submittedName>
        <fullName evidence="3">Phosphoglycolate phosphatase</fullName>
    </submittedName>
</protein>
<sequence length="187" mass="21903">MHLLWDFDGTLINTYPMYTKCFQQVLGKGVTEEEIYGELKRSFSHAVAHFHMTKEQELEVRRLINQIQPEEVKPFDGLERVLQAADINVIMTHKDYKNVKRILDYHGLTSYFNDIVTSDDGFPRKPDSASYAYLHHKHRIDMAIGDRELDLLPAKELGIKTCSFQNEHAEADFHLSYYHDFFYTIGK</sequence>
<dbReference type="SFLD" id="SFLDS00003">
    <property type="entry name" value="Haloacid_Dehalogenase"/>
    <property type="match status" value="1"/>
</dbReference>
<dbReference type="PANTHER" id="PTHR43434">
    <property type="entry name" value="PHOSPHOGLYCOLATE PHOSPHATASE"/>
    <property type="match status" value="1"/>
</dbReference>
<dbReference type="Proteomes" id="UP000184079">
    <property type="component" value="Unassembled WGS sequence"/>
</dbReference>
<name>A0A1M5T425_9BACI</name>
<dbReference type="EMBL" id="FQXD01000007">
    <property type="protein sequence ID" value="SHH45432.1"/>
    <property type="molecule type" value="Genomic_DNA"/>
</dbReference>
<dbReference type="Gene3D" id="1.10.150.240">
    <property type="entry name" value="Putative phosphatase, domain 2"/>
    <property type="match status" value="1"/>
</dbReference>
<dbReference type="InterPro" id="IPR023214">
    <property type="entry name" value="HAD_sf"/>
</dbReference>
<reference evidence="4" key="1">
    <citation type="submission" date="2016-11" db="EMBL/GenBank/DDBJ databases">
        <authorList>
            <person name="Varghese N."/>
            <person name="Submissions S."/>
        </authorList>
    </citation>
    <scope>NUCLEOTIDE SEQUENCE [LARGE SCALE GENOMIC DNA]</scope>
    <source>
        <strain evidence="4">CGMCC 1.6496</strain>
    </source>
</reference>
<dbReference type="Pfam" id="PF13419">
    <property type="entry name" value="HAD_2"/>
    <property type="match status" value="1"/>
</dbReference>
<dbReference type="InterPro" id="IPR023198">
    <property type="entry name" value="PGP-like_dom2"/>
</dbReference>
<dbReference type="PANTHER" id="PTHR43434:SF25">
    <property type="entry name" value="PHOSPHOGLYCOLATE PHOSPHATASE"/>
    <property type="match status" value="1"/>
</dbReference>
<dbReference type="RefSeq" id="WP_073008196.1">
    <property type="nucleotide sequence ID" value="NZ_FQXD01000007.1"/>
</dbReference>
<evidence type="ECO:0000256" key="2">
    <source>
        <dbReference type="ARBA" id="ARBA00022842"/>
    </source>
</evidence>
<dbReference type="AlphaFoldDB" id="A0A1M5T425"/>
<keyword evidence="1" id="KW-0378">Hydrolase</keyword>
<gene>
    <name evidence="3" type="ORF">SAMN05421807_107106</name>
</gene>
<evidence type="ECO:0000256" key="1">
    <source>
        <dbReference type="ARBA" id="ARBA00022801"/>
    </source>
</evidence>
<dbReference type="InterPro" id="IPR006439">
    <property type="entry name" value="HAD-SF_hydro_IA"/>
</dbReference>
<dbReference type="OrthoDB" id="9807630at2"/>
<dbReference type="GO" id="GO:0008967">
    <property type="term" value="F:phosphoglycolate phosphatase activity"/>
    <property type="evidence" value="ECO:0007669"/>
    <property type="project" value="TreeGrafter"/>
</dbReference>
<proteinExistence type="predicted"/>
<dbReference type="GO" id="GO:0006281">
    <property type="term" value="P:DNA repair"/>
    <property type="evidence" value="ECO:0007669"/>
    <property type="project" value="TreeGrafter"/>
</dbReference>
<evidence type="ECO:0000313" key="3">
    <source>
        <dbReference type="EMBL" id="SHH45432.1"/>
    </source>
</evidence>
<organism evidence="3 4">
    <name type="scientific">Virgibacillus chiguensis</name>
    <dbReference type="NCBI Taxonomy" id="411959"/>
    <lineage>
        <taxon>Bacteria</taxon>
        <taxon>Bacillati</taxon>
        <taxon>Bacillota</taxon>
        <taxon>Bacilli</taxon>
        <taxon>Bacillales</taxon>
        <taxon>Bacillaceae</taxon>
        <taxon>Virgibacillus</taxon>
    </lineage>
</organism>
<dbReference type="GO" id="GO:0005829">
    <property type="term" value="C:cytosol"/>
    <property type="evidence" value="ECO:0007669"/>
    <property type="project" value="TreeGrafter"/>
</dbReference>
<keyword evidence="2" id="KW-0460">Magnesium</keyword>
<dbReference type="InterPro" id="IPR036412">
    <property type="entry name" value="HAD-like_sf"/>
</dbReference>